<evidence type="ECO:0000313" key="2">
    <source>
        <dbReference type="Proteomes" id="UP000095283"/>
    </source>
</evidence>
<accession>A0A1I7WR29</accession>
<reference evidence="3" key="1">
    <citation type="submission" date="2016-11" db="UniProtKB">
        <authorList>
            <consortium name="WormBaseParasite"/>
        </authorList>
    </citation>
    <scope>IDENTIFICATION</scope>
</reference>
<dbReference type="AlphaFoldDB" id="A0A1I7WR29"/>
<dbReference type="Proteomes" id="UP000095283">
    <property type="component" value="Unplaced"/>
</dbReference>
<evidence type="ECO:0000256" key="1">
    <source>
        <dbReference type="SAM" id="Phobius"/>
    </source>
</evidence>
<proteinExistence type="predicted"/>
<evidence type="ECO:0000313" key="3">
    <source>
        <dbReference type="WBParaSite" id="Hba_07611"/>
    </source>
</evidence>
<sequence>MCPALHGPATLYTRLSLFSPNLLVTYVHLYISLFVKIFYNLHA</sequence>
<keyword evidence="2" id="KW-1185">Reference proteome</keyword>
<protein>
    <submittedName>
        <fullName evidence="3">Uncharacterized protein</fullName>
    </submittedName>
</protein>
<keyword evidence="1" id="KW-0812">Transmembrane</keyword>
<feature type="transmembrane region" description="Helical" evidence="1">
    <location>
        <begin position="20"/>
        <end position="39"/>
    </location>
</feature>
<name>A0A1I7WR29_HETBA</name>
<dbReference type="WBParaSite" id="Hba_07611">
    <property type="protein sequence ID" value="Hba_07611"/>
    <property type="gene ID" value="Hba_07611"/>
</dbReference>
<organism evidence="2 3">
    <name type="scientific">Heterorhabditis bacteriophora</name>
    <name type="common">Entomopathogenic nematode worm</name>
    <dbReference type="NCBI Taxonomy" id="37862"/>
    <lineage>
        <taxon>Eukaryota</taxon>
        <taxon>Metazoa</taxon>
        <taxon>Ecdysozoa</taxon>
        <taxon>Nematoda</taxon>
        <taxon>Chromadorea</taxon>
        <taxon>Rhabditida</taxon>
        <taxon>Rhabditina</taxon>
        <taxon>Rhabditomorpha</taxon>
        <taxon>Strongyloidea</taxon>
        <taxon>Heterorhabditidae</taxon>
        <taxon>Heterorhabditis</taxon>
    </lineage>
</organism>
<keyword evidence="1" id="KW-1133">Transmembrane helix</keyword>
<keyword evidence="1" id="KW-0472">Membrane</keyword>